<protein>
    <submittedName>
        <fullName evidence="3">Uncharacterized protein</fullName>
    </submittedName>
</protein>
<keyword evidence="2" id="KW-1133">Transmembrane helix</keyword>
<dbReference type="PANTHER" id="PTHR10132">
    <property type="entry name" value="ALPHA-/EPSILON-SARCOGLYCAN FAMILY MEMBER"/>
    <property type="match status" value="1"/>
</dbReference>
<dbReference type="AlphaFoldDB" id="A0ABD3VSW2"/>
<proteinExistence type="predicted"/>
<accession>A0ABD3VSW2</accession>
<organism evidence="3 4">
    <name type="scientific">Sinanodonta woodiana</name>
    <name type="common">Chinese pond mussel</name>
    <name type="synonym">Anodonta woodiana</name>
    <dbReference type="NCBI Taxonomy" id="1069815"/>
    <lineage>
        <taxon>Eukaryota</taxon>
        <taxon>Metazoa</taxon>
        <taxon>Spiralia</taxon>
        <taxon>Lophotrochozoa</taxon>
        <taxon>Mollusca</taxon>
        <taxon>Bivalvia</taxon>
        <taxon>Autobranchia</taxon>
        <taxon>Heteroconchia</taxon>
        <taxon>Palaeoheterodonta</taxon>
        <taxon>Unionida</taxon>
        <taxon>Unionoidea</taxon>
        <taxon>Unionidae</taxon>
        <taxon>Unioninae</taxon>
        <taxon>Sinanodonta</taxon>
    </lineage>
</organism>
<reference evidence="3 4" key="1">
    <citation type="submission" date="2024-11" db="EMBL/GenBank/DDBJ databases">
        <title>Chromosome-level genome assembly of the freshwater bivalve Anodonta woodiana.</title>
        <authorList>
            <person name="Chen X."/>
        </authorList>
    </citation>
    <scope>NUCLEOTIDE SEQUENCE [LARGE SCALE GENOMIC DNA]</scope>
    <source>
        <strain evidence="3">MN2024</strain>
        <tissue evidence="3">Gills</tissue>
    </source>
</reference>
<comment type="caution">
    <text evidence="3">The sequence shown here is derived from an EMBL/GenBank/DDBJ whole genome shotgun (WGS) entry which is preliminary data.</text>
</comment>
<keyword evidence="2" id="KW-0472">Membrane</keyword>
<evidence type="ECO:0000313" key="3">
    <source>
        <dbReference type="EMBL" id="KAL3863738.1"/>
    </source>
</evidence>
<evidence type="ECO:0000256" key="2">
    <source>
        <dbReference type="SAM" id="Phobius"/>
    </source>
</evidence>
<dbReference type="Proteomes" id="UP001634394">
    <property type="component" value="Unassembled WGS sequence"/>
</dbReference>
<feature type="transmembrane region" description="Helical" evidence="2">
    <location>
        <begin position="29"/>
        <end position="55"/>
    </location>
</feature>
<sequence length="191" mass="21424">MSSDTNSVLIGYFPPETCMDDRCHDMFMEFIYCIVVPGGILLLIALIFCVVLCCIGCKRKKKDSSTDETQMSGYNSIRRASLTLRSMSQKRDTPLLMQQPDRSGSLSLDREHRYRRGIRGRDSANSAPGTLQRDRRSGRQNRDSGAVPPEYRIPPGYPQVPADISVPSGVQYSELQQDMNPVAMAQERLVS</sequence>
<dbReference type="PANTHER" id="PTHR10132:SF14">
    <property type="entry name" value="SARCOGLYCAN ALPHA, ISOFORM C"/>
    <property type="match status" value="1"/>
</dbReference>
<evidence type="ECO:0000313" key="4">
    <source>
        <dbReference type="Proteomes" id="UP001634394"/>
    </source>
</evidence>
<gene>
    <name evidence="3" type="ORF">ACJMK2_005477</name>
</gene>
<dbReference type="InterPro" id="IPR008908">
    <property type="entry name" value="Sarcoglycan_alpha/epsilon"/>
</dbReference>
<evidence type="ECO:0000256" key="1">
    <source>
        <dbReference type="SAM" id="MobiDB-lite"/>
    </source>
</evidence>
<name>A0ABD3VSW2_SINWO</name>
<keyword evidence="4" id="KW-1185">Reference proteome</keyword>
<feature type="compositionally biased region" description="Basic and acidic residues" evidence="1">
    <location>
        <begin position="132"/>
        <end position="142"/>
    </location>
</feature>
<keyword evidence="2" id="KW-0812">Transmembrane</keyword>
<dbReference type="EMBL" id="JBJQND010000010">
    <property type="protein sequence ID" value="KAL3863738.1"/>
    <property type="molecule type" value="Genomic_DNA"/>
</dbReference>
<feature type="region of interest" description="Disordered" evidence="1">
    <location>
        <begin position="89"/>
        <end position="165"/>
    </location>
</feature>